<evidence type="ECO:0000313" key="2">
    <source>
        <dbReference type="EMBL" id="RPA84863.1"/>
    </source>
</evidence>
<name>A0A3N4IFE4_ASCIM</name>
<reference evidence="2 3" key="1">
    <citation type="journal article" date="2018" name="Nat. Ecol. Evol.">
        <title>Pezizomycetes genomes reveal the molecular basis of ectomycorrhizal truffle lifestyle.</title>
        <authorList>
            <person name="Murat C."/>
            <person name="Payen T."/>
            <person name="Noel B."/>
            <person name="Kuo A."/>
            <person name="Morin E."/>
            <person name="Chen J."/>
            <person name="Kohler A."/>
            <person name="Krizsan K."/>
            <person name="Balestrini R."/>
            <person name="Da Silva C."/>
            <person name="Montanini B."/>
            <person name="Hainaut M."/>
            <person name="Levati E."/>
            <person name="Barry K.W."/>
            <person name="Belfiori B."/>
            <person name="Cichocki N."/>
            <person name="Clum A."/>
            <person name="Dockter R.B."/>
            <person name="Fauchery L."/>
            <person name="Guy J."/>
            <person name="Iotti M."/>
            <person name="Le Tacon F."/>
            <person name="Lindquist E.A."/>
            <person name="Lipzen A."/>
            <person name="Malagnac F."/>
            <person name="Mello A."/>
            <person name="Molinier V."/>
            <person name="Miyauchi S."/>
            <person name="Poulain J."/>
            <person name="Riccioni C."/>
            <person name="Rubini A."/>
            <person name="Sitrit Y."/>
            <person name="Splivallo R."/>
            <person name="Traeger S."/>
            <person name="Wang M."/>
            <person name="Zifcakova L."/>
            <person name="Wipf D."/>
            <person name="Zambonelli A."/>
            <person name="Paolocci F."/>
            <person name="Nowrousian M."/>
            <person name="Ottonello S."/>
            <person name="Baldrian P."/>
            <person name="Spatafora J.W."/>
            <person name="Henrissat B."/>
            <person name="Nagy L.G."/>
            <person name="Aury J.M."/>
            <person name="Wincker P."/>
            <person name="Grigoriev I.V."/>
            <person name="Bonfante P."/>
            <person name="Martin F.M."/>
        </authorList>
    </citation>
    <scope>NUCLEOTIDE SEQUENCE [LARGE SCALE GENOMIC DNA]</scope>
    <source>
        <strain evidence="2 3">RN42</strain>
    </source>
</reference>
<dbReference type="AlphaFoldDB" id="A0A3N4IFE4"/>
<feature type="region of interest" description="Disordered" evidence="1">
    <location>
        <begin position="1"/>
        <end position="27"/>
    </location>
</feature>
<keyword evidence="3" id="KW-1185">Reference proteome</keyword>
<dbReference type="EMBL" id="ML119656">
    <property type="protein sequence ID" value="RPA84863.1"/>
    <property type="molecule type" value="Genomic_DNA"/>
</dbReference>
<accession>A0A3N4IFE4</accession>
<organism evidence="2 3">
    <name type="scientific">Ascobolus immersus RN42</name>
    <dbReference type="NCBI Taxonomy" id="1160509"/>
    <lineage>
        <taxon>Eukaryota</taxon>
        <taxon>Fungi</taxon>
        <taxon>Dikarya</taxon>
        <taxon>Ascomycota</taxon>
        <taxon>Pezizomycotina</taxon>
        <taxon>Pezizomycetes</taxon>
        <taxon>Pezizales</taxon>
        <taxon>Ascobolaceae</taxon>
        <taxon>Ascobolus</taxon>
    </lineage>
</organism>
<evidence type="ECO:0000256" key="1">
    <source>
        <dbReference type="SAM" id="MobiDB-lite"/>
    </source>
</evidence>
<dbReference type="Proteomes" id="UP000275078">
    <property type="component" value="Unassembled WGS sequence"/>
</dbReference>
<feature type="compositionally biased region" description="Polar residues" evidence="1">
    <location>
        <begin position="9"/>
        <end position="22"/>
    </location>
</feature>
<proteinExistence type="predicted"/>
<protein>
    <recommendedName>
        <fullName evidence="4">RRM domain-containing protein</fullName>
    </recommendedName>
</protein>
<evidence type="ECO:0008006" key="4">
    <source>
        <dbReference type="Google" id="ProtNLM"/>
    </source>
</evidence>
<sequence>MYNLKTEVHTSNVDFSTESPQTHLPPDSKLLLTSLDLPRRDSETKVRPHQQLVYATQISIRDLYIMHASPVSGKVTPLIVNKLPSSTTSAALRLTFEQFGDVIDASGGAQIKDIKKFYNFREHRSKFDDIRVRSPLLDCKLLSEAHWIYLLQGS</sequence>
<evidence type="ECO:0000313" key="3">
    <source>
        <dbReference type="Proteomes" id="UP000275078"/>
    </source>
</evidence>
<gene>
    <name evidence="2" type="ORF">BJ508DRAFT_323056</name>
</gene>